<dbReference type="InterPro" id="IPR052260">
    <property type="entry name" value="Autophagy_Rcpt_SigReg"/>
</dbReference>
<dbReference type="PROSITE" id="PS50135">
    <property type="entry name" value="ZF_ZZ_2"/>
    <property type="match status" value="1"/>
</dbReference>
<organism evidence="9 10">
    <name type="scientific">Leptosia nina</name>
    <dbReference type="NCBI Taxonomy" id="320188"/>
    <lineage>
        <taxon>Eukaryota</taxon>
        <taxon>Metazoa</taxon>
        <taxon>Ecdysozoa</taxon>
        <taxon>Arthropoda</taxon>
        <taxon>Hexapoda</taxon>
        <taxon>Insecta</taxon>
        <taxon>Pterygota</taxon>
        <taxon>Neoptera</taxon>
        <taxon>Endopterygota</taxon>
        <taxon>Lepidoptera</taxon>
        <taxon>Glossata</taxon>
        <taxon>Ditrysia</taxon>
        <taxon>Papilionoidea</taxon>
        <taxon>Pieridae</taxon>
        <taxon>Pierinae</taxon>
        <taxon>Leptosia</taxon>
    </lineage>
</organism>
<evidence type="ECO:0000259" key="7">
    <source>
        <dbReference type="PROSITE" id="PS50135"/>
    </source>
</evidence>
<evidence type="ECO:0000256" key="4">
    <source>
        <dbReference type="ARBA" id="ARBA00023125"/>
    </source>
</evidence>
<comment type="caution">
    <text evidence="9">The sequence shown here is derived from an EMBL/GenBank/DDBJ whole genome shotgun (WGS) entry which is preliminary data.</text>
</comment>
<dbReference type="SMART" id="SM00980">
    <property type="entry name" value="THAP"/>
    <property type="match status" value="1"/>
</dbReference>
<dbReference type="GO" id="GO:0003677">
    <property type="term" value="F:DNA binding"/>
    <property type="evidence" value="ECO:0007669"/>
    <property type="project" value="UniProtKB-UniRule"/>
</dbReference>
<dbReference type="Gene3D" id="3.30.60.90">
    <property type="match status" value="1"/>
</dbReference>
<evidence type="ECO:0000313" key="9">
    <source>
        <dbReference type="EMBL" id="CAK1546817.1"/>
    </source>
</evidence>
<name>A0AAV1JD04_9NEOP</name>
<keyword evidence="3" id="KW-0862">Zinc</keyword>
<evidence type="ECO:0000256" key="5">
    <source>
        <dbReference type="PROSITE-ProRule" id="PRU00228"/>
    </source>
</evidence>
<keyword evidence="4 6" id="KW-0238">DNA-binding</keyword>
<proteinExistence type="predicted"/>
<dbReference type="Pfam" id="PF00569">
    <property type="entry name" value="ZZ"/>
    <property type="match status" value="1"/>
</dbReference>
<accession>A0AAV1JD04</accession>
<dbReference type="GO" id="GO:0008270">
    <property type="term" value="F:zinc ion binding"/>
    <property type="evidence" value="ECO:0007669"/>
    <property type="project" value="UniProtKB-KW"/>
</dbReference>
<dbReference type="PANTHER" id="PTHR15090">
    <property type="entry name" value="SEQUESTOSOME 1-RELATED"/>
    <property type="match status" value="1"/>
</dbReference>
<evidence type="ECO:0000256" key="3">
    <source>
        <dbReference type="ARBA" id="ARBA00022833"/>
    </source>
</evidence>
<dbReference type="PROSITE" id="PS50950">
    <property type="entry name" value="ZF_THAP"/>
    <property type="match status" value="1"/>
</dbReference>
<evidence type="ECO:0000259" key="8">
    <source>
        <dbReference type="PROSITE" id="PS50950"/>
    </source>
</evidence>
<protein>
    <submittedName>
        <fullName evidence="9">Uncharacterized protein</fullName>
    </submittedName>
</protein>
<evidence type="ECO:0000313" key="10">
    <source>
        <dbReference type="Proteomes" id="UP001497472"/>
    </source>
</evidence>
<dbReference type="InterPro" id="IPR043145">
    <property type="entry name" value="Znf_ZZ_sf"/>
</dbReference>
<dbReference type="PROSITE" id="PS01357">
    <property type="entry name" value="ZF_ZZ_1"/>
    <property type="match status" value="1"/>
</dbReference>
<dbReference type="Pfam" id="PF05485">
    <property type="entry name" value="THAP"/>
    <property type="match status" value="1"/>
</dbReference>
<dbReference type="SMART" id="SM00692">
    <property type="entry name" value="DM3"/>
    <property type="match status" value="1"/>
</dbReference>
<keyword evidence="10" id="KW-1185">Reference proteome</keyword>
<keyword evidence="1" id="KW-0479">Metal-binding</keyword>
<feature type="domain" description="THAP-type" evidence="8">
    <location>
        <begin position="1"/>
        <end position="82"/>
    </location>
</feature>
<evidence type="ECO:0000256" key="1">
    <source>
        <dbReference type="ARBA" id="ARBA00022723"/>
    </source>
</evidence>
<reference evidence="9 10" key="1">
    <citation type="submission" date="2023-11" db="EMBL/GenBank/DDBJ databases">
        <authorList>
            <person name="Okamura Y."/>
        </authorList>
    </citation>
    <scope>NUCLEOTIDE SEQUENCE [LARGE SCALE GENOMIC DNA]</scope>
</reference>
<dbReference type="AlphaFoldDB" id="A0AAV1JD04"/>
<dbReference type="InterPro" id="IPR006612">
    <property type="entry name" value="THAP_Znf"/>
</dbReference>
<gene>
    <name evidence="9" type="ORF">LNINA_LOCUS6336</name>
</gene>
<evidence type="ECO:0000256" key="2">
    <source>
        <dbReference type="ARBA" id="ARBA00022771"/>
    </source>
</evidence>
<feature type="domain" description="ZZ-type" evidence="7">
    <location>
        <begin position="97"/>
        <end position="147"/>
    </location>
</feature>
<dbReference type="CDD" id="cd02340">
    <property type="entry name" value="ZZ_NBR1_like"/>
    <property type="match status" value="1"/>
</dbReference>
<dbReference type="Proteomes" id="UP001497472">
    <property type="component" value="Unassembled WGS sequence"/>
</dbReference>
<dbReference type="InterPro" id="IPR000433">
    <property type="entry name" value="Znf_ZZ"/>
</dbReference>
<dbReference type="EMBL" id="CAVLEF010000008">
    <property type="protein sequence ID" value="CAK1546817.1"/>
    <property type="molecule type" value="Genomic_DNA"/>
</dbReference>
<dbReference type="SMART" id="SM00291">
    <property type="entry name" value="ZnF_ZZ"/>
    <property type="match status" value="1"/>
</dbReference>
<sequence length="344" mass="39775">MVNYCCVVGCGRNSKNNKQLNFYSLPKQRRRQKQWLKAAGKEDLLDQDMENLRKKLRFCSRHFTVSSIKNKHLNVYAVPTLRLPGSAPEQDALPSVHEGIFCNVCTERIIGFRYKCVTCDNFDICQKCEMLEIHEEHYMLRIPKPLKFKLAEDLISRWREIFPEDHQTKQGFEDSNSSDDEPITKYLKNENFINLSQDVKYEIKDEIQRAMKSLRTKRDKEKMKTKETDNVTNFIDITKSLTPIISTGDNITLTATQERDFKNEHVQNTVIAEIPPQLIFADTSEMKYEDVKSETMASLSVVNTSTVAGQIQPVIYLKLNDVLTELMITPSDQNTTSSDIFHSN</sequence>
<keyword evidence="2 5" id="KW-0863">Zinc-finger</keyword>
<evidence type="ECO:0000256" key="6">
    <source>
        <dbReference type="PROSITE-ProRule" id="PRU00309"/>
    </source>
</evidence>
<dbReference type="SUPFAM" id="SSF57850">
    <property type="entry name" value="RING/U-box"/>
    <property type="match status" value="1"/>
</dbReference>
<dbReference type="SUPFAM" id="SSF57716">
    <property type="entry name" value="Glucocorticoid receptor-like (DNA-binding domain)"/>
    <property type="match status" value="1"/>
</dbReference>